<organism evidence="2 3">
    <name type="scientific">Chironomus riparius</name>
    <dbReference type="NCBI Taxonomy" id="315576"/>
    <lineage>
        <taxon>Eukaryota</taxon>
        <taxon>Metazoa</taxon>
        <taxon>Ecdysozoa</taxon>
        <taxon>Arthropoda</taxon>
        <taxon>Hexapoda</taxon>
        <taxon>Insecta</taxon>
        <taxon>Pterygota</taxon>
        <taxon>Neoptera</taxon>
        <taxon>Endopterygota</taxon>
        <taxon>Diptera</taxon>
        <taxon>Nematocera</taxon>
        <taxon>Chironomoidea</taxon>
        <taxon>Chironomidae</taxon>
        <taxon>Chironominae</taxon>
        <taxon>Chironomus</taxon>
    </lineage>
</organism>
<feature type="domain" description="Cytosolic endo-beta-N-acetylglucosaminidase TIM barrel" evidence="1">
    <location>
        <begin position="25"/>
        <end position="310"/>
    </location>
</feature>
<dbReference type="GO" id="GO:0033925">
    <property type="term" value="F:mannosyl-glycoprotein endo-beta-N-acetylglucosaminidase activity"/>
    <property type="evidence" value="ECO:0007669"/>
    <property type="project" value="UniProtKB-EC"/>
</dbReference>
<reference evidence="2" key="2">
    <citation type="submission" date="2022-10" db="EMBL/GenBank/DDBJ databases">
        <authorList>
            <consortium name="ENA_rothamsted_submissions"/>
            <consortium name="culmorum"/>
            <person name="King R."/>
        </authorList>
    </citation>
    <scope>NUCLEOTIDE SEQUENCE</scope>
</reference>
<dbReference type="Pfam" id="PF03644">
    <property type="entry name" value="Glyco_hydro_85"/>
    <property type="match status" value="1"/>
</dbReference>
<dbReference type="GO" id="GO:0005829">
    <property type="term" value="C:cytosol"/>
    <property type="evidence" value="ECO:0007669"/>
    <property type="project" value="UniProtKB-SubCell"/>
</dbReference>
<dbReference type="Gene3D" id="2.60.120.260">
    <property type="entry name" value="Galactose-binding domain-like"/>
    <property type="match status" value="1"/>
</dbReference>
<dbReference type="PANTHER" id="PTHR13246:SF1">
    <property type="entry name" value="CYTOSOLIC ENDO-BETA-N-ACETYLGLUCOSAMINIDASE"/>
    <property type="match status" value="1"/>
</dbReference>
<dbReference type="InterPro" id="IPR005201">
    <property type="entry name" value="TIM_ENGase"/>
</dbReference>
<keyword evidence="3" id="KW-1185">Reference proteome</keyword>
<evidence type="ECO:0000313" key="2">
    <source>
        <dbReference type="EMBL" id="CAG9805045.1"/>
    </source>
</evidence>
<dbReference type="EMBL" id="OU895878">
    <property type="protein sequence ID" value="CAG9805045.1"/>
    <property type="molecule type" value="Genomic_DNA"/>
</dbReference>
<accession>A0A9N9WT46</accession>
<dbReference type="AlphaFoldDB" id="A0A9N9WT46"/>
<dbReference type="OrthoDB" id="284473at2759"/>
<evidence type="ECO:0000313" key="3">
    <source>
        <dbReference type="Proteomes" id="UP001153620"/>
    </source>
</evidence>
<sequence length="471" mass="54040">MDSDTKLSIDNRPEVLVCHDYKGNYLDDKFIDGGLKWEDYRFYNWSVVDIFCYFSHNLVTIPTLQFINAAHRNGVKVIGTLIFEHDEGRKAINDMLIDKMQTEKVANALIDIAKRLSFEGWLLNVEVSVNPKKLPFLKHFANFITKKTHQEIKNGLILWYDSVSAVDGILHGQSELNSHNSEFFELCDGIITDYKWKQDHVERTSILINEKYPNRRKDVFFGIDIFGRGQIAGFRTNETLSISAAQNFSTSIFAPGWTMEHIDSKIVTNESSLNKEFLERNDQFWNILYKYFYIFGPKSLPFVTNFCIGSDAFNGGSCLSIDTNELTRIFTCELPCKDGLIFSFTFKKRVPLNDLEVHLNVLNTATNLGLKIVCKKQANLANEISSLKTEDVQILNAFLTNKGYTPNPEVINAWETQYFLLKFNKSSSKNIIVTDIGVKKIHKRKVFLGQIAFYSAIDFESDSIRPIKIEL</sequence>
<protein>
    <recommendedName>
        <fullName evidence="1">Cytosolic endo-beta-N-acetylglucosaminidase TIM barrel domain-containing protein</fullName>
    </recommendedName>
</protein>
<dbReference type="InterPro" id="IPR032979">
    <property type="entry name" value="ENGase"/>
</dbReference>
<evidence type="ECO:0000259" key="1">
    <source>
        <dbReference type="Pfam" id="PF03644"/>
    </source>
</evidence>
<dbReference type="PANTHER" id="PTHR13246">
    <property type="entry name" value="ENDO BETA N-ACETYLGLUCOSAMINIDASE"/>
    <property type="match status" value="1"/>
</dbReference>
<proteinExistence type="predicted"/>
<reference evidence="2" key="1">
    <citation type="submission" date="2022-01" db="EMBL/GenBank/DDBJ databases">
        <authorList>
            <person name="King R."/>
        </authorList>
    </citation>
    <scope>NUCLEOTIDE SEQUENCE</scope>
</reference>
<gene>
    <name evidence="2" type="ORF">CHIRRI_LOCUS7921</name>
</gene>
<dbReference type="Gene3D" id="3.20.20.80">
    <property type="entry name" value="Glycosidases"/>
    <property type="match status" value="1"/>
</dbReference>
<dbReference type="Proteomes" id="UP001153620">
    <property type="component" value="Chromosome 2"/>
</dbReference>
<name>A0A9N9WT46_9DIPT</name>